<evidence type="ECO:0000256" key="14">
    <source>
        <dbReference type="ARBA" id="ARBA00066827"/>
    </source>
</evidence>
<dbReference type="Pfam" id="PF22025">
    <property type="entry name" value="ThiI_fer"/>
    <property type="match status" value="1"/>
</dbReference>
<proteinExistence type="inferred from homology"/>
<comment type="catalytic activity">
    <reaction evidence="11 19">
        <text>[ThiS sulfur-carrier protein]-C-terminal Gly-Gly-AMP + S-sulfanyl-L-cysteinyl-[cysteine desulfurase] + AH2 = [ThiS sulfur-carrier protein]-C-terminal-Gly-aminoethanethioate + L-cysteinyl-[cysteine desulfurase] + A + AMP + 2 H(+)</text>
        <dbReference type="Rhea" id="RHEA:43340"/>
        <dbReference type="Rhea" id="RHEA-COMP:12157"/>
        <dbReference type="Rhea" id="RHEA-COMP:12158"/>
        <dbReference type="Rhea" id="RHEA-COMP:12910"/>
        <dbReference type="Rhea" id="RHEA-COMP:19908"/>
        <dbReference type="ChEBI" id="CHEBI:13193"/>
        <dbReference type="ChEBI" id="CHEBI:15378"/>
        <dbReference type="ChEBI" id="CHEBI:17499"/>
        <dbReference type="ChEBI" id="CHEBI:29950"/>
        <dbReference type="ChEBI" id="CHEBI:61963"/>
        <dbReference type="ChEBI" id="CHEBI:90618"/>
        <dbReference type="ChEBI" id="CHEBI:232372"/>
        <dbReference type="ChEBI" id="CHEBI:456215"/>
    </reaction>
</comment>
<evidence type="ECO:0000256" key="19">
    <source>
        <dbReference type="HAMAP-Rule" id="MF_00021"/>
    </source>
</evidence>
<feature type="binding site" evidence="19">
    <location>
        <position position="261"/>
    </location>
    <ligand>
        <name>ATP</name>
        <dbReference type="ChEBI" id="CHEBI:30616"/>
    </ligand>
</feature>
<feature type="binding site" evidence="19">
    <location>
        <position position="292"/>
    </location>
    <ligand>
        <name>ATP</name>
        <dbReference type="ChEBI" id="CHEBI:30616"/>
    </ligand>
</feature>
<evidence type="ECO:0000256" key="17">
    <source>
        <dbReference type="ARBA" id="ARBA00077849"/>
    </source>
</evidence>
<evidence type="ECO:0000256" key="15">
    <source>
        <dbReference type="ARBA" id="ARBA00071867"/>
    </source>
</evidence>
<dbReference type="InterPro" id="IPR004114">
    <property type="entry name" value="THUMP_dom"/>
</dbReference>
<dbReference type="GO" id="GO:0004810">
    <property type="term" value="F:CCA tRNA nucleotidyltransferase activity"/>
    <property type="evidence" value="ECO:0007669"/>
    <property type="project" value="InterPro"/>
</dbReference>
<gene>
    <name evidence="19 21" type="primary">thiI</name>
    <name evidence="21" type="ORF">IAB94_03260</name>
</gene>
<keyword evidence="8 19" id="KW-0694">RNA-binding</keyword>
<dbReference type="GO" id="GO:0005524">
    <property type="term" value="F:ATP binding"/>
    <property type="evidence" value="ECO:0007669"/>
    <property type="project" value="UniProtKB-UniRule"/>
</dbReference>
<dbReference type="AlphaFoldDB" id="A0A9D1E6I2"/>
<dbReference type="PANTHER" id="PTHR43209">
    <property type="entry name" value="TRNA SULFURTRANSFERASE"/>
    <property type="match status" value="1"/>
</dbReference>
<evidence type="ECO:0000256" key="10">
    <source>
        <dbReference type="ARBA" id="ARBA00050570"/>
    </source>
</evidence>
<dbReference type="Gene3D" id="3.30.2130.30">
    <property type="match status" value="1"/>
</dbReference>
<dbReference type="InterPro" id="IPR003720">
    <property type="entry name" value="tRNA_STrfase"/>
</dbReference>
<evidence type="ECO:0000256" key="9">
    <source>
        <dbReference type="ARBA" id="ARBA00022977"/>
    </source>
</evidence>
<dbReference type="InterPro" id="IPR020536">
    <property type="entry name" value="ThiI_AANH"/>
</dbReference>
<dbReference type="SMART" id="SM00981">
    <property type="entry name" value="THUMP"/>
    <property type="match status" value="1"/>
</dbReference>
<keyword evidence="7 19" id="KW-0067">ATP-binding</keyword>
<dbReference type="PANTHER" id="PTHR43209:SF1">
    <property type="entry name" value="TRNA SULFURTRANSFERASE"/>
    <property type="match status" value="1"/>
</dbReference>
<evidence type="ECO:0000256" key="16">
    <source>
        <dbReference type="ARBA" id="ARBA00075337"/>
    </source>
</evidence>
<evidence type="ECO:0000313" key="21">
    <source>
        <dbReference type="EMBL" id="HIR67052.1"/>
    </source>
</evidence>
<dbReference type="CDD" id="cd01712">
    <property type="entry name" value="PPase_ThiI"/>
    <property type="match status" value="1"/>
</dbReference>
<reference evidence="21" key="2">
    <citation type="journal article" date="2021" name="PeerJ">
        <title>Extensive microbial diversity within the chicken gut microbiome revealed by metagenomics and culture.</title>
        <authorList>
            <person name="Gilroy R."/>
            <person name="Ravi A."/>
            <person name="Getino M."/>
            <person name="Pursley I."/>
            <person name="Horton D.L."/>
            <person name="Alikhan N.F."/>
            <person name="Baker D."/>
            <person name="Gharbi K."/>
            <person name="Hall N."/>
            <person name="Watson M."/>
            <person name="Adriaenssens E.M."/>
            <person name="Foster-Nyarko E."/>
            <person name="Jarju S."/>
            <person name="Secka A."/>
            <person name="Antonio M."/>
            <person name="Oren A."/>
            <person name="Chaudhuri R.R."/>
            <person name="La Ragione R."/>
            <person name="Hildebrand F."/>
            <person name="Pallen M.J."/>
        </authorList>
    </citation>
    <scope>NUCLEOTIDE SEQUENCE</scope>
    <source>
        <strain evidence="21">ChiW16-3235</strain>
    </source>
</reference>
<dbReference type="Gene3D" id="3.40.50.620">
    <property type="entry name" value="HUPs"/>
    <property type="match status" value="1"/>
</dbReference>
<evidence type="ECO:0000256" key="4">
    <source>
        <dbReference type="ARBA" id="ARBA00022555"/>
    </source>
</evidence>
<keyword evidence="4 19" id="KW-0820">tRNA-binding</keyword>
<dbReference type="HAMAP" id="MF_00021">
    <property type="entry name" value="ThiI"/>
    <property type="match status" value="1"/>
</dbReference>
<dbReference type="GO" id="GO:0000049">
    <property type="term" value="F:tRNA binding"/>
    <property type="evidence" value="ECO:0007669"/>
    <property type="project" value="UniProtKB-UniRule"/>
</dbReference>
<evidence type="ECO:0000256" key="5">
    <source>
        <dbReference type="ARBA" id="ARBA00022679"/>
    </source>
</evidence>
<dbReference type="GO" id="GO:0005829">
    <property type="term" value="C:cytosol"/>
    <property type="evidence" value="ECO:0007669"/>
    <property type="project" value="TreeGrafter"/>
</dbReference>
<keyword evidence="3 19" id="KW-0963">Cytoplasm</keyword>
<keyword evidence="9 19" id="KW-0784">Thiamine biosynthesis</keyword>
<accession>A0A9D1E6I2</accession>
<evidence type="ECO:0000256" key="3">
    <source>
        <dbReference type="ARBA" id="ARBA00022490"/>
    </source>
</evidence>
<dbReference type="EC" id="2.8.1.4" evidence="14 19"/>
<reference evidence="21" key="1">
    <citation type="submission" date="2020-10" db="EMBL/GenBank/DDBJ databases">
        <authorList>
            <person name="Gilroy R."/>
        </authorList>
    </citation>
    <scope>NUCLEOTIDE SEQUENCE</scope>
    <source>
        <strain evidence="21">ChiW16-3235</strain>
    </source>
</reference>
<dbReference type="CDD" id="cd11716">
    <property type="entry name" value="THUMP_ThiI"/>
    <property type="match status" value="1"/>
</dbReference>
<dbReference type="InterPro" id="IPR054173">
    <property type="entry name" value="ThiI_fer"/>
</dbReference>
<dbReference type="GO" id="GO:0002937">
    <property type="term" value="P:tRNA 4-thiouridine biosynthesis"/>
    <property type="evidence" value="ECO:0007669"/>
    <property type="project" value="TreeGrafter"/>
</dbReference>
<evidence type="ECO:0000256" key="8">
    <source>
        <dbReference type="ARBA" id="ARBA00022884"/>
    </source>
</evidence>
<dbReference type="GO" id="GO:0009228">
    <property type="term" value="P:thiamine biosynthetic process"/>
    <property type="evidence" value="ECO:0007669"/>
    <property type="project" value="UniProtKB-KW"/>
</dbReference>
<dbReference type="SUPFAM" id="SSF52402">
    <property type="entry name" value="Adenine nucleotide alpha hydrolases-like"/>
    <property type="match status" value="1"/>
</dbReference>
<comment type="caution">
    <text evidence="21">The sequence shown here is derived from an EMBL/GenBank/DDBJ whole genome shotgun (WGS) entry which is preliminary data.</text>
</comment>
<name>A0A9D1E6I2_9FIRM</name>
<evidence type="ECO:0000256" key="12">
    <source>
        <dbReference type="ARBA" id="ARBA00058382"/>
    </source>
</evidence>
<dbReference type="FunFam" id="3.40.50.620:FF:000053">
    <property type="entry name" value="Probable tRNA sulfurtransferase"/>
    <property type="match status" value="1"/>
</dbReference>
<feature type="binding site" evidence="19">
    <location>
        <position position="283"/>
    </location>
    <ligand>
        <name>ATP</name>
        <dbReference type="ChEBI" id="CHEBI:30616"/>
    </ligand>
</feature>
<dbReference type="PROSITE" id="PS51165">
    <property type="entry name" value="THUMP"/>
    <property type="match status" value="1"/>
</dbReference>
<evidence type="ECO:0000256" key="13">
    <source>
        <dbReference type="ARBA" id="ARBA00061472"/>
    </source>
</evidence>
<evidence type="ECO:0000256" key="6">
    <source>
        <dbReference type="ARBA" id="ARBA00022741"/>
    </source>
</evidence>
<keyword evidence="6 19" id="KW-0547">Nucleotide-binding</keyword>
<evidence type="ECO:0000259" key="20">
    <source>
        <dbReference type="PROSITE" id="PS51165"/>
    </source>
</evidence>
<evidence type="ECO:0000256" key="1">
    <source>
        <dbReference type="ARBA" id="ARBA00004496"/>
    </source>
</evidence>
<organism evidence="21 22">
    <name type="scientific">Candidatus Coproplasma avicola</name>
    <dbReference type="NCBI Taxonomy" id="2840744"/>
    <lineage>
        <taxon>Bacteria</taxon>
        <taxon>Bacillati</taxon>
        <taxon>Bacillota</taxon>
        <taxon>Clostridia</taxon>
        <taxon>Eubacteriales</taxon>
        <taxon>Candidatus Coproplasma</taxon>
    </lineage>
</organism>
<feature type="domain" description="THUMP" evidence="20">
    <location>
        <begin position="59"/>
        <end position="160"/>
    </location>
</feature>
<dbReference type="GO" id="GO:0140741">
    <property type="term" value="F:tRNA-uracil-4 sulfurtransferase activity"/>
    <property type="evidence" value="ECO:0007669"/>
    <property type="project" value="UniProtKB-EC"/>
</dbReference>
<dbReference type="NCBIfam" id="TIGR00342">
    <property type="entry name" value="tRNA uracil 4-sulfurtransferase ThiI"/>
    <property type="match status" value="1"/>
</dbReference>
<feature type="binding site" evidence="19">
    <location>
        <begin position="179"/>
        <end position="180"/>
    </location>
    <ligand>
        <name>ATP</name>
        <dbReference type="ChEBI" id="CHEBI:30616"/>
    </ligand>
</feature>
<sequence>MEKVIIIRYCELYLKGKNRGFFERQFVVNMERALKGIRHEIRRQSGRYVIEGFDEVDISLILSKLGKVFGIHTLSVALRVRSDMGEIYNAAKQVSPAGGTFKVETHRADKTFPLNSMQISAQIGGRLLDDVKTLSVDVHNPEHVINIDVRENGTSLVFCQYIKGAGGMPVGSAGKGLLLISGGIDSPVAGHMIAKRGMSIDCVHFHSYPYTNMQAKEKVIDLAKILAQYTCGTTLHIIKVTHIQEEIHKKCNGEYMVTLLRRFMMRIAEKIANSCGAQCIITGESLGQVASQTIEGMTSSNAVIQTMPVLRPLCGFDKNEIIDRSKDIGTYETSILPYEDCCTVFLPKHPVTKPKMVDILAEEAKLDVSALVEEAMSTLEVVKL</sequence>
<dbReference type="InterPro" id="IPR014729">
    <property type="entry name" value="Rossmann-like_a/b/a_fold"/>
</dbReference>
<keyword evidence="5 19" id="KW-0808">Transferase</keyword>
<evidence type="ECO:0000256" key="18">
    <source>
        <dbReference type="ARBA" id="ARBA00080570"/>
    </source>
</evidence>
<dbReference type="Pfam" id="PF02568">
    <property type="entry name" value="ThiI"/>
    <property type="match status" value="1"/>
</dbReference>
<dbReference type="InterPro" id="IPR049961">
    <property type="entry name" value="ThiI_N"/>
</dbReference>
<dbReference type="Pfam" id="PF02926">
    <property type="entry name" value="THUMP"/>
    <property type="match status" value="1"/>
</dbReference>
<evidence type="ECO:0000256" key="11">
    <source>
        <dbReference type="ARBA" id="ARBA00052330"/>
    </source>
</evidence>
<dbReference type="SUPFAM" id="SSF143437">
    <property type="entry name" value="THUMP domain-like"/>
    <property type="match status" value="1"/>
</dbReference>
<dbReference type="InterPro" id="IPR050102">
    <property type="entry name" value="tRNA_sulfurtransferase_ThiI"/>
</dbReference>
<dbReference type="EMBL" id="DVHK01000076">
    <property type="protein sequence ID" value="HIR67052.1"/>
    <property type="molecule type" value="Genomic_DNA"/>
</dbReference>
<comment type="pathway">
    <text evidence="2 19">Cofactor biosynthesis; thiamine diphosphate biosynthesis.</text>
</comment>
<comment type="subcellular location">
    <subcellularLocation>
        <location evidence="1 19">Cytoplasm</location>
    </subcellularLocation>
</comment>
<dbReference type="InterPro" id="IPR049962">
    <property type="entry name" value="THUMP_ThiI"/>
</dbReference>
<dbReference type="Proteomes" id="UP000823913">
    <property type="component" value="Unassembled WGS sequence"/>
</dbReference>
<evidence type="ECO:0000313" key="22">
    <source>
        <dbReference type="Proteomes" id="UP000823913"/>
    </source>
</evidence>
<dbReference type="GO" id="GO:0052837">
    <property type="term" value="P:thiazole biosynthetic process"/>
    <property type="evidence" value="ECO:0007669"/>
    <property type="project" value="TreeGrafter"/>
</dbReference>
<dbReference type="GO" id="GO:0009229">
    <property type="term" value="P:thiamine diphosphate biosynthetic process"/>
    <property type="evidence" value="ECO:0007669"/>
    <property type="project" value="UniProtKB-UniRule"/>
</dbReference>
<evidence type="ECO:0000256" key="2">
    <source>
        <dbReference type="ARBA" id="ARBA00004948"/>
    </source>
</evidence>
<protein>
    <recommendedName>
        <fullName evidence="15 19">Probable tRNA sulfurtransferase</fullName>
        <ecNumber evidence="14 19">2.8.1.4</ecNumber>
    </recommendedName>
    <alternativeName>
        <fullName evidence="16 19">Sulfur carrier protein ThiS sulfurtransferase</fullName>
    </alternativeName>
    <alternativeName>
        <fullName evidence="17 19">Thiamine biosynthesis protein ThiI</fullName>
    </alternativeName>
    <alternativeName>
        <fullName evidence="18 19">tRNA 4-thiouridine synthase</fullName>
    </alternativeName>
</protein>
<evidence type="ECO:0000256" key="7">
    <source>
        <dbReference type="ARBA" id="ARBA00022840"/>
    </source>
</evidence>
<comment type="function">
    <text evidence="12 19">Catalyzes the ATP-dependent transfer of a sulfur to tRNA to produce 4-thiouridine in position 8 of tRNAs, which functions as a near-UV photosensor. Also catalyzes the transfer of sulfur to the sulfur carrier protein ThiS, forming ThiS-thiocarboxylate. This is a step in the synthesis of thiazole, in the thiamine biosynthesis pathway. The sulfur is donated as persulfide by IscS.</text>
</comment>
<feature type="binding site" evidence="19">
    <location>
        <begin position="204"/>
        <end position="205"/>
    </location>
    <ligand>
        <name>ATP</name>
        <dbReference type="ChEBI" id="CHEBI:30616"/>
    </ligand>
</feature>
<comment type="catalytic activity">
    <reaction evidence="10 19">
        <text>[ThiI sulfur-carrier protein]-S-sulfanyl-L-cysteine + a uridine in tRNA + 2 reduced [2Fe-2S]-[ferredoxin] + ATP + H(+) = [ThiI sulfur-carrier protein]-L-cysteine + a 4-thiouridine in tRNA + 2 oxidized [2Fe-2S]-[ferredoxin] + AMP + diphosphate</text>
        <dbReference type="Rhea" id="RHEA:24176"/>
        <dbReference type="Rhea" id="RHEA-COMP:10000"/>
        <dbReference type="Rhea" id="RHEA-COMP:10001"/>
        <dbReference type="Rhea" id="RHEA-COMP:13337"/>
        <dbReference type="Rhea" id="RHEA-COMP:13338"/>
        <dbReference type="Rhea" id="RHEA-COMP:13339"/>
        <dbReference type="Rhea" id="RHEA-COMP:13340"/>
        <dbReference type="ChEBI" id="CHEBI:15378"/>
        <dbReference type="ChEBI" id="CHEBI:29950"/>
        <dbReference type="ChEBI" id="CHEBI:30616"/>
        <dbReference type="ChEBI" id="CHEBI:33019"/>
        <dbReference type="ChEBI" id="CHEBI:33737"/>
        <dbReference type="ChEBI" id="CHEBI:33738"/>
        <dbReference type="ChEBI" id="CHEBI:61963"/>
        <dbReference type="ChEBI" id="CHEBI:65315"/>
        <dbReference type="ChEBI" id="CHEBI:136798"/>
        <dbReference type="ChEBI" id="CHEBI:456215"/>
        <dbReference type="EC" id="2.8.1.4"/>
    </reaction>
</comment>
<comment type="similarity">
    <text evidence="13 19">Belongs to the ThiI family.</text>
</comment>